<evidence type="ECO:0000256" key="1">
    <source>
        <dbReference type="ARBA" id="ARBA00022927"/>
    </source>
</evidence>
<keyword evidence="1" id="KW-0653">Protein transport</keyword>
<dbReference type="SUPFAM" id="SSF52540">
    <property type="entry name" value="P-loop containing nucleoside triphosphate hydrolases"/>
    <property type="match status" value="4"/>
</dbReference>
<evidence type="ECO:0000259" key="4">
    <source>
        <dbReference type="PROSITE" id="PS51196"/>
    </source>
</evidence>
<keyword evidence="3" id="KW-0175">Coiled coil</keyword>
<dbReference type="Proteomes" id="UP000681722">
    <property type="component" value="Unassembled WGS sequence"/>
</dbReference>
<dbReference type="Gene3D" id="3.40.50.300">
    <property type="entry name" value="P-loop containing nucleotide triphosphate hydrolases"/>
    <property type="match status" value="3"/>
</dbReference>
<dbReference type="Pfam" id="PF07517">
    <property type="entry name" value="SecA_DEAD"/>
    <property type="match status" value="1"/>
</dbReference>
<dbReference type="PANTHER" id="PTHR30612">
    <property type="entry name" value="SECA INNER MEMBRANE COMPONENT OF SEC PROTEIN SECRETION SYSTEM"/>
    <property type="match status" value="1"/>
</dbReference>
<dbReference type="GO" id="GO:0005524">
    <property type="term" value="F:ATP binding"/>
    <property type="evidence" value="ECO:0007669"/>
    <property type="project" value="InterPro"/>
</dbReference>
<dbReference type="PANTHER" id="PTHR30612:SF0">
    <property type="entry name" value="CHLOROPLAST PROTEIN-TRANSPORTING ATPASE"/>
    <property type="match status" value="1"/>
</dbReference>
<dbReference type="Proteomes" id="UP000663829">
    <property type="component" value="Unassembled WGS sequence"/>
</dbReference>
<evidence type="ECO:0000256" key="2">
    <source>
        <dbReference type="ARBA" id="ARBA00023010"/>
    </source>
</evidence>
<proteinExistence type="predicted"/>
<dbReference type="InterPro" id="IPR000185">
    <property type="entry name" value="SecA"/>
</dbReference>
<dbReference type="InterPro" id="IPR011115">
    <property type="entry name" value="SecA_DEAD"/>
</dbReference>
<comment type="caution">
    <text evidence="5">The sequence shown here is derived from an EMBL/GenBank/DDBJ whole genome shotgun (WGS) entry which is preliminary data.</text>
</comment>
<dbReference type="EMBL" id="CAJNOQ010007647">
    <property type="protein sequence ID" value="CAF1174887.1"/>
    <property type="molecule type" value="Genomic_DNA"/>
</dbReference>
<dbReference type="GO" id="GO:0016020">
    <property type="term" value="C:membrane"/>
    <property type="evidence" value="ECO:0007669"/>
    <property type="project" value="InterPro"/>
</dbReference>
<dbReference type="GO" id="GO:0006886">
    <property type="term" value="P:intracellular protein transport"/>
    <property type="evidence" value="ECO:0007669"/>
    <property type="project" value="InterPro"/>
</dbReference>
<gene>
    <name evidence="5" type="ORF">GPM918_LOCUS22384</name>
    <name evidence="6" type="ORF">SRO942_LOCUS22382</name>
</gene>
<dbReference type="GO" id="GO:0017038">
    <property type="term" value="P:protein import"/>
    <property type="evidence" value="ECO:0007669"/>
    <property type="project" value="InterPro"/>
</dbReference>
<reference evidence="5" key="1">
    <citation type="submission" date="2021-02" db="EMBL/GenBank/DDBJ databases">
        <authorList>
            <person name="Nowell W R."/>
        </authorList>
    </citation>
    <scope>NUCLEOTIDE SEQUENCE</scope>
</reference>
<evidence type="ECO:0000256" key="3">
    <source>
        <dbReference type="SAM" id="Coils"/>
    </source>
</evidence>
<dbReference type="PROSITE" id="PS51196">
    <property type="entry name" value="SECA_MOTOR_DEAD"/>
    <property type="match status" value="1"/>
</dbReference>
<dbReference type="OrthoDB" id="2386367at2759"/>
<organism evidence="5 7">
    <name type="scientific">Didymodactylos carnosus</name>
    <dbReference type="NCBI Taxonomy" id="1234261"/>
    <lineage>
        <taxon>Eukaryota</taxon>
        <taxon>Metazoa</taxon>
        <taxon>Spiralia</taxon>
        <taxon>Gnathifera</taxon>
        <taxon>Rotifera</taxon>
        <taxon>Eurotatoria</taxon>
        <taxon>Bdelloidea</taxon>
        <taxon>Philodinida</taxon>
        <taxon>Philodinidae</taxon>
        <taxon>Didymodactylos</taxon>
    </lineage>
</organism>
<keyword evidence="1" id="KW-0813">Transport</keyword>
<dbReference type="GO" id="GO:0006605">
    <property type="term" value="P:protein targeting"/>
    <property type="evidence" value="ECO:0007669"/>
    <property type="project" value="InterPro"/>
</dbReference>
<feature type="non-terminal residue" evidence="5">
    <location>
        <position position="1"/>
    </location>
</feature>
<keyword evidence="2" id="KW-0811">Translocation</keyword>
<feature type="coiled-coil region" evidence="3">
    <location>
        <begin position="267"/>
        <end position="309"/>
    </location>
</feature>
<keyword evidence="7" id="KW-1185">Reference proteome</keyword>
<protein>
    <recommendedName>
        <fullName evidence="4">SecA family profile domain-containing protein</fullName>
    </recommendedName>
</protein>
<feature type="domain" description="SecA family profile" evidence="4">
    <location>
        <begin position="2197"/>
        <end position="2853"/>
    </location>
</feature>
<sequence length="3163" mass="365558">LKESRQKFPERFSKAIHILASVDGNVDGQWKERLQQARNDQSGERITLIPYNLGNFHWIGVLIKFKADGQIECAEFIDPLQESNFIPDKLQKQFTEVFPDAILRSRTCLKHNDRKSSALVTIVNLLKAVEEPELTEIECPDTDYLHVQIVNDQQTSTCLAKDKQSNWQQEERSVPTSSLLQGNSSKFYRSELTSSSKIESLKNQDASELPVKVPRIEKRIEQYEERDRYNDFNKEMDELTESQIVTENVYTLISDPSICETDNRSKLKSYEELKKQLQDSLAEYDISNEEELEKLIIKKKQEIQSLKNEGKHKATTKRQDSLSDLEQLLPLVDKIKVLKLAQSNNDYETLKTQLDSGLADHDISNEEELEKQIIEKKQNIQSLKYEGKVNIVRKRENSLSELEELQLLVDKIKTLKSSHSIIGYEMPKGQIEDDHLNDDPMDRWKQEECPITEESLSNMYKDFCSMPSCSERSVISLLYHVSLKLASNTIVLDQSIVVPERIEIEIEKELVCLKERLEIEELASSEIRNSVGEVVINIKVENWKSTLIPLRKIFKEVSPLNMQEMFRLVEKVDNTAQLIKNKDIIFFLGGTGSGKSTAIHFLAGSKMVEKKVKGLNHIAPVEIKNSDLKDITTSPFSRSETRYITPVRVNFEEVGGYNSGSIILCDSPGFEDTSGPEVDIANGIGIVKAIKECKSVKPVVLVSYKSIGDRFEGLKNLTHMLVGLISGIQDHIKAFSYIFTKYPLNERNTIHASLENIRKAMNDGEKSDKSFMNFFTDMLHKTEDGAQVIDPINDKPGKILDKLAESTAIHYPDEVFQFSITEKSKATVQEQVRKHQLSIMSATKRYEYLLAKHKLDQLERLKDLLSLEYIEQIYNECVRYISRHLSEDYEEGISAFNRCLMNQTVLSNEDVQQYQARIDHAKLAEELRSKHLGKKVIHSSAFIQYLNRQVDIMLEDLREKDIDDLSVKISLDKIKILSNTFLEIDYKYKDTCQLLAKKFDSVVDSFESTVLSNEFDKSASEIRKLYEAITILHDHLDCKNMEEKYTWLTEYFLKYLKDSAGKLNPMLTEEKLEKNGVDSLNSCVCMLETASNTFALQPHVSKEAINEVYEDFLFKIMNHYTQIRKKIEAQLEKEYSFYVLEQLVKEMTLIRIIPSIESKTNRSYYDTLGKLCGRIQERRRDVEEILKGFFRPEEKINYDKLTKCISSLKSAKWIDEYQHGVYSDLMDNIEEQIIKHVKKLQESAMEVNLDLDNFDKIEHVYKVVSEINEIKHVMELVPTVGQHIDDVNSWFKEITNNVFCVIKDTFSLEKWKEQGYQTLDFSKAEKAFHYLDVCRKIRILFSSDCMSVLNSLEEFVRHFSNFVQKEMENCFTSIKQYENKNKEDMFEKVRILLNRLQDVSEIKTKYPRVFSYFSNQKVIEHWQNELSDYLRELSDEMQKLNVTQQVEALNTELLVVKALSKLDGFLVGEKYIDVYKTYQNIFLSQSNDVCKQVIDAIKNFDYERVTCEMVVLHSSNIVGEHFYKQAKRVLNSGLKDLIEDTKIQAIMLGNNIEIEGIKSIVENLRRMQRAKQFTSQYLDAPDEIDGCVAEVKKLIEERIKSFLKGVKALSNINNFYEADKKIDSITLVRTLLGKYCTEDIFNQIEALKESQNNVVLKDVVNKYSEMDITGYTLNPPTDIFEKFKVANNTNPIYNQASQIIQEKIVAKFRAELEQAKSQKPPEPENLHIRKFESAVKYLPEGMRNALEVELKHCKDDILQIILCNDNNLTTAFNSGDLKPIKNFLLEYQSSKVMQPSVTKSREVVLKQVQEITLKINQNFEQHDIREALGNVQKLYEYKIELENVVDFRRSCSEVQLRITKTFQDAYLGFMNRFFNPNISVVTNETVEAGEKSFICLIEFMKFTDELKDQHILSQMFPEDFNEKMNRLIGKTFDYSSEHQKKYKDALEKIDIVSLVDILETTYKWNFLFTKIESSASMYSNNDTLVNTFIKVIAELTPYSHMLDSVSHKIEELRGELINKELINDDTKEFSTHRDEFYRKLNEKLSILNKAKLLGEHNIGIDVKKVEQECQESLERKIRKISSAIETFLEKFSEESRLTRQEYDNFDLYYTNLTSFKQEIKVTPHCGIHEKIEKIDKRFFDKIQTWERLAERTLTVQNVATSLINMKRAANHISSFKVRINGRIDEVLNHYRSTAKDAMALAKLGAILNQDKSGTGQSIISEHQIFQGYSLSLFNEKTRKHDINYVLQHLKGDFVDKNQLKKRYDEFHATYEVLIKQYLTPNIELDKLISDIKLIAGNTKQEPNCIVWDAPVRNKVPRLTAHIFALWTLKNAEHYFEAEGSEDKNNYLLQPHAAQIISIFRMLGIGDTKEELNNNLVQIGTGEGKSVTLGATASLFALLGFDVRCACYSEYLSQRDYTAFLSLFDSLGLLNYIRYGTFNKLCEDMINENGDIRQIVEHLVSKGSNDAIQNRQHIKRAKILLIDEVDVFFSREFYGNVYTPSASLQDSSITSLVNSIWTQRKYLNLKRVKATAEYKVCCDRFPKWELLIEEAVKDMLSDVNNYESHDYVVNQDKIGYIEQDNIVYNVVYGYKTLFAYHSEYEKGNVSKESLNENISIRIKCGSFSYAEIPLQFKYIMGVTGTLETLSDPEKQVIQNVYKIAKNTYIPSVFGQNNLKFIEKDDIMIENSDDYFNVIKREIDNRLVGRSSGKRAVLVLFESKRKLREFYDSNVLAPLKELVAYLTEEASLEEKENRIKRATASDQITLLTRTFGRGTDFICHDQNVTANGGTHVIQTFLSEELSEEVQIKGRTARQGNFGSYSMVLLDRDLEKFHIEKENIEDVKKGKGILTRIAGALHLTEKRYDTVYALLHDKRNCLFKTQYEANTKYVEQAKERHQAAQNFLSSLNSGEIDSVKKFLGEENKGAEGNWKSRTVCLMDATGSMVHLLYNCKHTVGTMFERASEILIDHGISSDSFQIQFVVYRNYDSREDKILQSSPWETKPDNLRAFMNKIEVEGGWGNEAIEIGLWHANRENERENITQVILIGDAPPNTKNEVNEKRQRYGQSFWKKTKFAQSTYYEDELAKLEVDGIPVHAFFVEQRAEESFKKIAKKTGGRCAMLDINSSSGSEMLTDLVTEEILRNVGGCLKGDDLVKAYRNKFGKSFT</sequence>
<accession>A0A814UHZ3</accession>
<evidence type="ECO:0000313" key="7">
    <source>
        <dbReference type="Proteomes" id="UP000663829"/>
    </source>
</evidence>
<dbReference type="EMBL" id="CAJOBC010007648">
    <property type="protein sequence ID" value="CAF3938815.1"/>
    <property type="molecule type" value="Genomic_DNA"/>
</dbReference>
<dbReference type="InterPro" id="IPR027417">
    <property type="entry name" value="P-loop_NTPase"/>
</dbReference>
<dbReference type="InterPro" id="IPR014018">
    <property type="entry name" value="SecA_motor_DEAD"/>
</dbReference>
<evidence type="ECO:0000313" key="6">
    <source>
        <dbReference type="EMBL" id="CAF3938815.1"/>
    </source>
</evidence>
<name>A0A814UHZ3_9BILA</name>
<evidence type="ECO:0000313" key="5">
    <source>
        <dbReference type="EMBL" id="CAF1174887.1"/>
    </source>
</evidence>